<dbReference type="AlphaFoldDB" id="A0A8J5MFI0"/>
<evidence type="ECO:0008006" key="3">
    <source>
        <dbReference type="Google" id="ProtNLM"/>
    </source>
</evidence>
<protein>
    <recommendedName>
        <fullName evidence="3">Ubiquitin-like protease family profile domain-containing protein</fullName>
    </recommendedName>
</protein>
<name>A0A8J5MFI0_9STRA</name>
<reference evidence="1" key="1">
    <citation type="submission" date="2021-01" db="EMBL/GenBank/DDBJ databases">
        <title>Phytophthora aleatoria, a newly-described species from Pinus radiata is distinct from Phytophthora cactorum isolates based on comparative genomics.</title>
        <authorList>
            <person name="Mcdougal R."/>
            <person name="Panda P."/>
            <person name="Williams N."/>
            <person name="Studholme D.J."/>
        </authorList>
    </citation>
    <scope>NUCLEOTIDE SEQUENCE</scope>
    <source>
        <strain evidence="1">NZFS 4037</strain>
    </source>
</reference>
<evidence type="ECO:0000313" key="2">
    <source>
        <dbReference type="Proteomes" id="UP000709295"/>
    </source>
</evidence>
<dbReference type="EMBL" id="JAENGY010000511">
    <property type="protein sequence ID" value="KAG6961333.1"/>
    <property type="molecule type" value="Genomic_DNA"/>
</dbReference>
<accession>A0A8J5MFI0</accession>
<comment type="caution">
    <text evidence="1">The sequence shown here is derived from an EMBL/GenBank/DDBJ whole genome shotgun (WGS) entry which is preliminary data.</text>
</comment>
<keyword evidence="2" id="KW-1185">Reference proteome</keyword>
<evidence type="ECO:0000313" key="1">
    <source>
        <dbReference type="EMBL" id="KAG6961333.1"/>
    </source>
</evidence>
<dbReference type="Proteomes" id="UP000709295">
    <property type="component" value="Unassembled WGS sequence"/>
</dbReference>
<organism evidence="1 2">
    <name type="scientific">Phytophthora aleatoria</name>
    <dbReference type="NCBI Taxonomy" id="2496075"/>
    <lineage>
        <taxon>Eukaryota</taxon>
        <taxon>Sar</taxon>
        <taxon>Stramenopiles</taxon>
        <taxon>Oomycota</taxon>
        <taxon>Peronosporomycetes</taxon>
        <taxon>Peronosporales</taxon>
        <taxon>Peronosporaceae</taxon>
        <taxon>Phytophthora</taxon>
    </lineage>
</organism>
<gene>
    <name evidence="1" type="ORF">JG688_00009146</name>
</gene>
<sequence length="287" mass="32941">MGGFSMKYVRHLLEFFAINRIIDDYRMDLSWLEQDWCGVSPMQHAFLERTPEEAGTEATEVAQLFRQSSLSRTFVTPSGPTAQTAMPWMLCLSPTRRFSFLTSCNFVLVPIHMNALEHWMVQTTETQMRDADTSKHKIWAKFYDPLGVSSNLDVCQAKWISFTLPLLQQWFDRDAGGDKLLSFQSTRRRGSSTTTDNASANTTPFVQQRVLPEVVAVPLLYAYSYVRHVRSLKTSKSIPQNDIAQMRLRLLWTLLHESSAADEDKDVQVWAEMVDIRKKIKKAFDSA</sequence>
<proteinExistence type="predicted"/>